<dbReference type="PANTHER" id="PTHR33840">
    <property type="match status" value="1"/>
</dbReference>
<name>A0A840MZ04_9BRAD</name>
<dbReference type="Pfam" id="PF09994">
    <property type="entry name" value="T6SS_Tle1-like_cat"/>
    <property type="match status" value="1"/>
</dbReference>
<reference evidence="2 3" key="1">
    <citation type="submission" date="2020-08" db="EMBL/GenBank/DDBJ databases">
        <title>Genomic Encyclopedia of Type Strains, Phase IV (KMG-IV): sequencing the most valuable type-strain genomes for metagenomic binning, comparative biology and taxonomic classification.</title>
        <authorList>
            <person name="Goeker M."/>
        </authorList>
    </citation>
    <scope>NUCLEOTIDE SEQUENCE [LARGE SCALE GENOMIC DNA]</scope>
    <source>
        <strain evidence="2 3">DSM 17498</strain>
    </source>
</reference>
<dbReference type="EMBL" id="JACHIJ010000004">
    <property type="protein sequence ID" value="MBB5053063.1"/>
    <property type="molecule type" value="Genomic_DNA"/>
</dbReference>
<protein>
    <submittedName>
        <fullName evidence="2">Uncharacterized protein (DUF2235 family)</fullName>
    </submittedName>
</protein>
<dbReference type="RefSeq" id="WP_347339972.1">
    <property type="nucleotide sequence ID" value="NZ_JACHIJ010000004.1"/>
</dbReference>
<evidence type="ECO:0000313" key="3">
    <source>
        <dbReference type="Proteomes" id="UP000521227"/>
    </source>
</evidence>
<dbReference type="SUPFAM" id="SSF53474">
    <property type="entry name" value="alpha/beta-Hydrolases"/>
    <property type="match status" value="1"/>
</dbReference>
<feature type="domain" description="T6SS Phospholipase effector Tle1-like catalytic" evidence="1">
    <location>
        <begin position="4"/>
        <end position="264"/>
    </location>
</feature>
<dbReference type="Proteomes" id="UP000521227">
    <property type="component" value="Unassembled WGS sequence"/>
</dbReference>
<comment type="caution">
    <text evidence="2">The sequence shown here is derived from an EMBL/GenBank/DDBJ whole genome shotgun (WGS) entry which is preliminary data.</text>
</comment>
<sequence>MPKKRIAIFIDGTWNKLTDNTNVWRLKSLCAPVASDGTQQLIYYNTGLGTKKGESVRGGIVGYGMDDAIIDAYGWLAEHYEDGDDVFIFGFSRGAYTARGLAGLVAKFGLLTPGAPLSLRQLYDRYKVGGERTIRDMAGYTGSAKDKLTREDNWLLKYSRPINIEFIGVWDTVGAISKSKALFIHTGLRKPYKNAYHAIAIDENRRNFAPTLWTYDRPSEEKNPVSPRPFDQCEQRWFVGAHGNVGGGYANDLLAQLPLNWLMEKAAKSGLVFRNQVDVGDEDCACPITDSYAEFGKGFYKYISRRFWREISQIPQDDGKTTRRSINESIDGSVFERWRRDKNYRPKNLVAWGARYKVDPSTIKTSVMADSLGAIK</sequence>
<dbReference type="PANTHER" id="PTHR33840:SF1">
    <property type="entry name" value="TLE1 PHOSPHOLIPASE DOMAIN-CONTAINING PROTEIN"/>
    <property type="match status" value="1"/>
</dbReference>
<proteinExistence type="predicted"/>
<accession>A0A840MZ04</accession>
<evidence type="ECO:0000259" key="1">
    <source>
        <dbReference type="Pfam" id="PF09994"/>
    </source>
</evidence>
<dbReference type="InterPro" id="IPR018712">
    <property type="entry name" value="Tle1-like_cat"/>
</dbReference>
<gene>
    <name evidence="2" type="ORF">HNQ36_003054</name>
</gene>
<dbReference type="Gene3D" id="3.40.50.1820">
    <property type="entry name" value="alpha/beta hydrolase"/>
    <property type="match status" value="1"/>
</dbReference>
<dbReference type="InterPro" id="IPR029058">
    <property type="entry name" value="AB_hydrolase_fold"/>
</dbReference>
<evidence type="ECO:0000313" key="2">
    <source>
        <dbReference type="EMBL" id="MBB5053063.1"/>
    </source>
</evidence>
<dbReference type="AlphaFoldDB" id="A0A840MZ04"/>
<organism evidence="2 3">
    <name type="scientific">Afipia massiliensis</name>
    <dbReference type="NCBI Taxonomy" id="211460"/>
    <lineage>
        <taxon>Bacteria</taxon>
        <taxon>Pseudomonadati</taxon>
        <taxon>Pseudomonadota</taxon>
        <taxon>Alphaproteobacteria</taxon>
        <taxon>Hyphomicrobiales</taxon>
        <taxon>Nitrobacteraceae</taxon>
        <taxon>Afipia</taxon>
    </lineage>
</organism>